<name>A0A9P4WGA7_9PLEO</name>
<keyword evidence="2" id="KW-0472">Membrane</keyword>
<evidence type="ECO:0000256" key="1">
    <source>
        <dbReference type="SAM" id="MobiDB-lite"/>
    </source>
</evidence>
<feature type="signal peptide" evidence="3">
    <location>
        <begin position="1"/>
        <end position="26"/>
    </location>
</feature>
<dbReference type="EMBL" id="SWKV01000130">
    <property type="protein sequence ID" value="KAF3031649.1"/>
    <property type="molecule type" value="Genomic_DNA"/>
</dbReference>
<feature type="region of interest" description="Disordered" evidence="1">
    <location>
        <begin position="325"/>
        <end position="347"/>
    </location>
</feature>
<evidence type="ECO:0000313" key="4">
    <source>
        <dbReference type="EMBL" id="KAF3031649.1"/>
    </source>
</evidence>
<feature type="compositionally biased region" description="Polar residues" evidence="1">
    <location>
        <begin position="278"/>
        <end position="292"/>
    </location>
</feature>
<evidence type="ECO:0008006" key="6">
    <source>
        <dbReference type="Google" id="ProtNLM"/>
    </source>
</evidence>
<evidence type="ECO:0000256" key="2">
    <source>
        <dbReference type="SAM" id="Phobius"/>
    </source>
</evidence>
<organism evidence="4 5">
    <name type="scientific">Didymella heteroderae</name>
    <dbReference type="NCBI Taxonomy" id="1769908"/>
    <lineage>
        <taxon>Eukaryota</taxon>
        <taxon>Fungi</taxon>
        <taxon>Dikarya</taxon>
        <taxon>Ascomycota</taxon>
        <taxon>Pezizomycotina</taxon>
        <taxon>Dothideomycetes</taxon>
        <taxon>Pleosporomycetidae</taxon>
        <taxon>Pleosporales</taxon>
        <taxon>Pleosporineae</taxon>
        <taxon>Didymellaceae</taxon>
        <taxon>Didymella</taxon>
    </lineage>
</organism>
<feature type="compositionally biased region" description="Low complexity" evidence="1">
    <location>
        <begin position="38"/>
        <end position="58"/>
    </location>
</feature>
<dbReference type="AlphaFoldDB" id="A0A9P4WGA7"/>
<feature type="transmembrane region" description="Helical" evidence="2">
    <location>
        <begin position="241"/>
        <end position="262"/>
    </location>
</feature>
<accession>A0A9P4WGA7</accession>
<gene>
    <name evidence="4" type="ORF">E8E12_002204</name>
</gene>
<comment type="caution">
    <text evidence="4">The sequence shown here is derived from an EMBL/GenBank/DDBJ whole genome shotgun (WGS) entry which is preliminary data.</text>
</comment>
<dbReference type="OrthoDB" id="2331100at2759"/>
<dbReference type="SUPFAM" id="SSF49503">
    <property type="entry name" value="Cupredoxins"/>
    <property type="match status" value="1"/>
</dbReference>
<reference evidence="4" key="1">
    <citation type="submission" date="2019-04" db="EMBL/GenBank/DDBJ databases">
        <title>Sequencing of skin fungus with MAO and IRED activity.</title>
        <authorList>
            <person name="Marsaioli A.J."/>
            <person name="Bonatto J.M.C."/>
            <person name="Reis Junior O."/>
        </authorList>
    </citation>
    <scope>NUCLEOTIDE SEQUENCE</scope>
    <source>
        <strain evidence="4">28M1</strain>
    </source>
</reference>
<feature type="region of interest" description="Disordered" evidence="1">
    <location>
        <begin position="38"/>
        <end position="84"/>
    </location>
</feature>
<feature type="compositionally biased region" description="Polar residues" evidence="1">
    <location>
        <begin position="59"/>
        <end position="79"/>
    </location>
</feature>
<dbReference type="Gene3D" id="2.60.40.420">
    <property type="entry name" value="Cupredoxins - blue copper proteins"/>
    <property type="match status" value="1"/>
</dbReference>
<dbReference type="PANTHER" id="PTHR34883">
    <property type="entry name" value="SERINE-RICH PROTEIN, PUTATIVE-RELATED-RELATED"/>
    <property type="match status" value="1"/>
</dbReference>
<protein>
    <recommendedName>
        <fullName evidence="6">Extracellular serine-rich protein</fullName>
    </recommendedName>
</protein>
<evidence type="ECO:0000313" key="5">
    <source>
        <dbReference type="Proteomes" id="UP000758155"/>
    </source>
</evidence>
<dbReference type="PANTHER" id="PTHR34883:SF8">
    <property type="entry name" value="EXTRACELLULAR SERINE-RICH PROTEIN (AFU_ORTHOLOGUE AFUA_6G00670)"/>
    <property type="match status" value="1"/>
</dbReference>
<evidence type="ECO:0000256" key="3">
    <source>
        <dbReference type="SAM" id="SignalP"/>
    </source>
</evidence>
<dbReference type="Proteomes" id="UP000758155">
    <property type="component" value="Unassembled WGS sequence"/>
</dbReference>
<feature type="chain" id="PRO_5040395245" description="Extracellular serine-rich protein" evidence="3">
    <location>
        <begin position="27"/>
        <end position="347"/>
    </location>
</feature>
<dbReference type="CDD" id="cd00920">
    <property type="entry name" value="Cupredoxin"/>
    <property type="match status" value="1"/>
</dbReference>
<dbReference type="InterPro" id="IPR052953">
    <property type="entry name" value="Ser-rich/MCO-related"/>
</dbReference>
<keyword evidence="2" id="KW-0812">Transmembrane</keyword>
<dbReference type="InterPro" id="IPR008972">
    <property type="entry name" value="Cupredoxin"/>
</dbReference>
<keyword evidence="5" id="KW-1185">Reference proteome</keyword>
<proteinExistence type="predicted"/>
<keyword evidence="2" id="KW-1133">Transmembrane helix</keyword>
<sequence length="347" mass="37293">MVCWKAIPIALLLNAGLLFMNGVVQADSSASSIVSTQSLSSTTSSPSDMTSTMTPLSSQTASQDAAITTEATSRPSSAEGSPRTPRVHLVKAGAGGFVFSPNELTNVSVGDTVTFEFYPPDHSVARAEFGVPCSPYEYTGKGKVGFWSETQWVNTTEEITHWNLTINSTEPIFYYCAAPDSCKGKQMVGVINPNSTQTLASQIVEAARSDYQIAPGEPVPKESSSETDNQGPRSAKLSDGAIVGVAIGSFAFLLLLVAILWYPTRRHRRDGTHRNDNANRTTAIERSNNTLAPWTPTRFAAEPHIQPDNNVVSPLMSPSLTTPVELPGSDTPANASYFPNDRNVYKN</sequence>
<feature type="region of interest" description="Disordered" evidence="1">
    <location>
        <begin position="270"/>
        <end position="292"/>
    </location>
</feature>
<keyword evidence="3" id="KW-0732">Signal</keyword>
<feature type="region of interest" description="Disordered" evidence="1">
    <location>
        <begin position="214"/>
        <end position="235"/>
    </location>
</feature>